<accession>A0AAD6X7Y2</accession>
<dbReference type="PANTHER" id="PTHR46579:SF1">
    <property type="entry name" value="F5_8 TYPE C DOMAIN-CONTAINING PROTEIN"/>
    <property type="match status" value="1"/>
</dbReference>
<keyword evidence="3" id="KW-1185">Reference proteome</keyword>
<proteinExistence type="predicted"/>
<evidence type="ECO:0000256" key="1">
    <source>
        <dbReference type="SAM" id="Phobius"/>
    </source>
</evidence>
<comment type="caution">
    <text evidence="2">The sequence shown here is derived from an EMBL/GenBank/DDBJ whole genome shotgun (WGS) entry which is preliminary data.</text>
</comment>
<organism evidence="2 3">
    <name type="scientific">Mycena alexandri</name>
    <dbReference type="NCBI Taxonomy" id="1745969"/>
    <lineage>
        <taxon>Eukaryota</taxon>
        <taxon>Fungi</taxon>
        <taxon>Dikarya</taxon>
        <taxon>Basidiomycota</taxon>
        <taxon>Agaricomycotina</taxon>
        <taxon>Agaricomycetes</taxon>
        <taxon>Agaricomycetidae</taxon>
        <taxon>Agaricales</taxon>
        <taxon>Marasmiineae</taxon>
        <taxon>Mycenaceae</taxon>
        <taxon>Mycena</taxon>
    </lineage>
</organism>
<keyword evidence="1" id="KW-0812">Transmembrane</keyword>
<feature type="transmembrane region" description="Helical" evidence="1">
    <location>
        <begin position="361"/>
        <end position="380"/>
    </location>
</feature>
<dbReference type="Proteomes" id="UP001218188">
    <property type="component" value="Unassembled WGS sequence"/>
</dbReference>
<evidence type="ECO:0000313" key="3">
    <source>
        <dbReference type="Proteomes" id="UP001218188"/>
    </source>
</evidence>
<dbReference type="PANTHER" id="PTHR46579">
    <property type="entry name" value="F5/8 TYPE C DOMAIN-CONTAINING PROTEIN-RELATED"/>
    <property type="match status" value="1"/>
</dbReference>
<protein>
    <submittedName>
        <fullName evidence="2">Uncharacterized protein</fullName>
    </submittedName>
</protein>
<gene>
    <name evidence="2" type="ORF">C8F04DRAFT_948905</name>
</gene>
<dbReference type="AlphaFoldDB" id="A0AAD6X7Y2"/>
<dbReference type="EMBL" id="JARJCM010000024">
    <property type="protein sequence ID" value="KAJ7039997.1"/>
    <property type="molecule type" value="Genomic_DNA"/>
</dbReference>
<keyword evidence="1" id="KW-1133">Transmembrane helix</keyword>
<reference evidence="2" key="1">
    <citation type="submission" date="2023-03" db="EMBL/GenBank/DDBJ databases">
        <title>Massive genome expansion in bonnet fungi (Mycena s.s.) driven by repeated elements and novel gene families across ecological guilds.</title>
        <authorList>
            <consortium name="Lawrence Berkeley National Laboratory"/>
            <person name="Harder C.B."/>
            <person name="Miyauchi S."/>
            <person name="Viragh M."/>
            <person name="Kuo A."/>
            <person name="Thoen E."/>
            <person name="Andreopoulos B."/>
            <person name="Lu D."/>
            <person name="Skrede I."/>
            <person name="Drula E."/>
            <person name="Henrissat B."/>
            <person name="Morin E."/>
            <person name="Kohler A."/>
            <person name="Barry K."/>
            <person name="LaButti K."/>
            <person name="Morin E."/>
            <person name="Salamov A."/>
            <person name="Lipzen A."/>
            <person name="Mereny Z."/>
            <person name="Hegedus B."/>
            <person name="Baldrian P."/>
            <person name="Stursova M."/>
            <person name="Weitz H."/>
            <person name="Taylor A."/>
            <person name="Grigoriev I.V."/>
            <person name="Nagy L.G."/>
            <person name="Martin F."/>
            <person name="Kauserud H."/>
        </authorList>
    </citation>
    <scope>NUCLEOTIDE SEQUENCE</scope>
    <source>
        <strain evidence="2">CBHHK200</strain>
    </source>
</reference>
<keyword evidence="1" id="KW-0472">Membrane</keyword>
<sequence length="386" mass="44786">MQQGEDKNFLRFAAFLKILVANSIRLDTIPTVRKLLEDYLLDFSKFYGSDHMKPNHHWAVHIPDQVLDLGPLNGFWVFLTERLNKILKNHNSNNWTGGRLEVSMMREFNRTSKLSSVVRSVHCFFVQHAAHPLQLDQVMYDAVGSDGSISRLEREFTSDGARVVPGPVVKTNSRMAEEDILRFGLFKYYNRDQLQVHFARNTTPHTTMLSPYVDFYEFALLDGKRVTPTARSRRNTAGSSLVQIRHRHEGHDEAWAGEVRHIFQHRQTGVTEPNNTLFAQIEWMKRSDLTPLDEGEFPWNEFPQLGVDTWEYNTYADPKDQNFPLIVMRMDQIHCQISRGKISHTDPPLWMTATMDRVRCLIFMHCILNLLIVPCFSACVRVRRPG</sequence>
<name>A0AAD6X7Y2_9AGAR</name>
<evidence type="ECO:0000313" key="2">
    <source>
        <dbReference type="EMBL" id="KAJ7039997.1"/>
    </source>
</evidence>